<evidence type="ECO:0000256" key="2">
    <source>
        <dbReference type="ARBA" id="ARBA00007533"/>
    </source>
</evidence>
<keyword evidence="5" id="KW-0547">Nucleotide-binding</keyword>
<evidence type="ECO:0000256" key="8">
    <source>
        <dbReference type="ARBA" id="ARBA00022975"/>
    </source>
</evidence>
<evidence type="ECO:0000256" key="5">
    <source>
        <dbReference type="ARBA" id="ARBA00022741"/>
    </source>
</evidence>
<dbReference type="Gene3D" id="3.40.50.880">
    <property type="match status" value="1"/>
</dbReference>
<comment type="caution">
    <text evidence="11">The sequence shown here is derived from an EMBL/GenBank/DDBJ whole genome shotgun (WGS) entry which is preliminary data.</text>
</comment>
<dbReference type="SUPFAM" id="SSF52317">
    <property type="entry name" value="Class I glutamine amidotransferase-like"/>
    <property type="match status" value="1"/>
</dbReference>
<protein>
    <recommendedName>
        <fullName evidence="3">CTP synthase (glutamine hydrolyzing)</fullName>
        <ecNumber evidence="3">6.3.4.2</ecNumber>
    </recommendedName>
</protein>
<dbReference type="Pfam" id="PF00117">
    <property type="entry name" value="GATase"/>
    <property type="match status" value="1"/>
</dbReference>
<evidence type="ECO:0000259" key="10">
    <source>
        <dbReference type="Pfam" id="PF00117"/>
    </source>
</evidence>
<keyword evidence="6" id="KW-0067">ATP-binding</keyword>
<dbReference type="GO" id="GO:0005829">
    <property type="term" value="C:cytosol"/>
    <property type="evidence" value="ECO:0007669"/>
    <property type="project" value="TreeGrafter"/>
</dbReference>
<evidence type="ECO:0000256" key="6">
    <source>
        <dbReference type="ARBA" id="ARBA00022840"/>
    </source>
</evidence>
<accession>T1D9U5</accession>
<dbReference type="PANTHER" id="PTHR11550:SF0">
    <property type="entry name" value="CTP SYNTHASE-RELATED"/>
    <property type="match status" value="1"/>
</dbReference>
<reference evidence="11" key="2">
    <citation type="journal article" date="2014" name="ISME J.">
        <title>Microbial stratification in low pH oxic and suboxic macroscopic growths along an acid mine drainage.</title>
        <authorList>
            <person name="Mendez-Garcia C."/>
            <person name="Mesa V."/>
            <person name="Sprenger R.R."/>
            <person name="Richter M."/>
            <person name="Diez M.S."/>
            <person name="Solano J."/>
            <person name="Bargiela R."/>
            <person name="Golyshina O.V."/>
            <person name="Manteca A."/>
            <person name="Ramos J.L."/>
            <person name="Gallego J.R."/>
            <person name="Llorente I."/>
            <person name="Martins Dos Santos V.A."/>
            <person name="Jensen O.N."/>
            <person name="Pelaez A.I."/>
            <person name="Sanchez J."/>
            <person name="Ferrer M."/>
        </authorList>
    </citation>
    <scope>NUCLEOTIDE SEQUENCE</scope>
</reference>
<dbReference type="GO" id="GO:0044210">
    <property type="term" value="P:'de novo' CTP biosynthetic process"/>
    <property type="evidence" value="ECO:0007669"/>
    <property type="project" value="UniProtKB-UniPathway"/>
</dbReference>
<dbReference type="InterPro" id="IPR017926">
    <property type="entry name" value="GATASE"/>
</dbReference>
<sequence length="80" mass="9258">YEFNNNYLDRYRQGGFRFSGFSRDELVEVIELPNHPWFIATQFHPEFTSTPRDGHPLFSGFIRAARARRSAAQLPQAALA</sequence>
<dbReference type="InterPro" id="IPR029062">
    <property type="entry name" value="Class_I_gatase-like"/>
</dbReference>
<keyword evidence="4" id="KW-0436">Ligase</keyword>
<feature type="domain" description="Glutamine amidotransferase" evidence="10">
    <location>
        <begin position="12"/>
        <end position="63"/>
    </location>
</feature>
<evidence type="ECO:0000256" key="3">
    <source>
        <dbReference type="ARBA" id="ARBA00012291"/>
    </source>
</evidence>
<comment type="catalytic activity">
    <reaction evidence="9">
        <text>UTP + L-glutamine + ATP + H2O = CTP + L-glutamate + ADP + phosphate + 2 H(+)</text>
        <dbReference type="Rhea" id="RHEA:26426"/>
        <dbReference type="ChEBI" id="CHEBI:15377"/>
        <dbReference type="ChEBI" id="CHEBI:15378"/>
        <dbReference type="ChEBI" id="CHEBI:29985"/>
        <dbReference type="ChEBI" id="CHEBI:30616"/>
        <dbReference type="ChEBI" id="CHEBI:37563"/>
        <dbReference type="ChEBI" id="CHEBI:43474"/>
        <dbReference type="ChEBI" id="CHEBI:46398"/>
        <dbReference type="ChEBI" id="CHEBI:58359"/>
        <dbReference type="ChEBI" id="CHEBI:456216"/>
        <dbReference type="EC" id="6.3.4.2"/>
    </reaction>
</comment>
<dbReference type="GO" id="GO:0005524">
    <property type="term" value="F:ATP binding"/>
    <property type="evidence" value="ECO:0007669"/>
    <property type="project" value="UniProtKB-KW"/>
</dbReference>
<dbReference type="EMBL" id="AUZX01001765">
    <property type="protein sequence ID" value="EQD78214.1"/>
    <property type="molecule type" value="Genomic_DNA"/>
</dbReference>
<dbReference type="PROSITE" id="PS51273">
    <property type="entry name" value="GATASE_TYPE_1"/>
    <property type="match status" value="1"/>
</dbReference>
<feature type="non-terminal residue" evidence="11">
    <location>
        <position position="1"/>
    </location>
</feature>
<name>T1D9U5_9ZZZZ</name>
<dbReference type="EC" id="6.3.4.2" evidence="3"/>
<dbReference type="InterPro" id="IPR004468">
    <property type="entry name" value="CTP_synthase"/>
</dbReference>
<dbReference type="GO" id="GO:0042802">
    <property type="term" value="F:identical protein binding"/>
    <property type="evidence" value="ECO:0007669"/>
    <property type="project" value="TreeGrafter"/>
</dbReference>
<keyword evidence="7" id="KW-0315">Glutamine amidotransferase</keyword>
<evidence type="ECO:0000256" key="4">
    <source>
        <dbReference type="ARBA" id="ARBA00022598"/>
    </source>
</evidence>
<dbReference type="GO" id="GO:0019856">
    <property type="term" value="P:pyrimidine nucleobase biosynthetic process"/>
    <property type="evidence" value="ECO:0007669"/>
    <property type="project" value="TreeGrafter"/>
</dbReference>
<proteinExistence type="inferred from homology"/>
<organism evidence="11">
    <name type="scientific">mine drainage metagenome</name>
    <dbReference type="NCBI Taxonomy" id="410659"/>
    <lineage>
        <taxon>unclassified sequences</taxon>
        <taxon>metagenomes</taxon>
        <taxon>ecological metagenomes</taxon>
    </lineage>
</organism>
<dbReference type="PANTHER" id="PTHR11550">
    <property type="entry name" value="CTP SYNTHASE"/>
    <property type="match status" value="1"/>
</dbReference>
<keyword evidence="8" id="KW-0665">Pyrimidine biosynthesis</keyword>
<reference evidence="11" key="1">
    <citation type="submission" date="2013-08" db="EMBL/GenBank/DDBJ databases">
        <authorList>
            <person name="Mendez C."/>
            <person name="Richter M."/>
            <person name="Ferrer M."/>
            <person name="Sanchez J."/>
        </authorList>
    </citation>
    <scope>NUCLEOTIDE SEQUENCE</scope>
</reference>
<comment type="similarity">
    <text evidence="2">Belongs to the CTP synthase family.</text>
</comment>
<gene>
    <name evidence="11" type="ORF">B1A_02367</name>
</gene>
<evidence type="ECO:0000256" key="7">
    <source>
        <dbReference type="ARBA" id="ARBA00022962"/>
    </source>
</evidence>
<dbReference type="GO" id="GO:0003883">
    <property type="term" value="F:CTP synthase activity"/>
    <property type="evidence" value="ECO:0007669"/>
    <property type="project" value="UniProtKB-EC"/>
</dbReference>
<evidence type="ECO:0000256" key="1">
    <source>
        <dbReference type="ARBA" id="ARBA00005171"/>
    </source>
</evidence>
<evidence type="ECO:0000256" key="9">
    <source>
        <dbReference type="ARBA" id="ARBA00047781"/>
    </source>
</evidence>
<comment type="pathway">
    <text evidence="1">Pyrimidine metabolism; CTP biosynthesis via de novo pathway; CTP from UDP: step 2/2.</text>
</comment>
<dbReference type="UniPathway" id="UPA00159">
    <property type="reaction ID" value="UER00277"/>
</dbReference>
<evidence type="ECO:0000313" key="11">
    <source>
        <dbReference type="EMBL" id="EQD78214.1"/>
    </source>
</evidence>
<dbReference type="AlphaFoldDB" id="T1D9U5"/>